<dbReference type="STRING" id="4155.A0A022QVU4"/>
<evidence type="ECO:0000256" key="4">
    <source>
        <dbReference type="ARBA" id="ARBA00022553"/>
    </source>
</evidence>
<dbReference type="OMA" id="DKGNTEH"/>
<comment type="subcellular location">
    <subcellularLocation>
        <location evidence="1">Cytoplasm</location>
    </subcellularLocation>
</comment>
<reference evidence="6 7" key="1">
    <citation type="journal article" date="2013" name="Proc. Natl. Acad. Sci. U.S.A.">
        <title>Fine-scale variation in meiotic recombination in Mimulus inferred from population shotgun sequencing.</title>
        <authorList>
            <person name="Hellsten U."/>
            <person name="Wright K.M."/>
            <person name="Jenkins J."/>
            <person name="Shu S."/>
            <person name="Yuan Y."/>
            <person name="Wessler S.R."/>
            <person name="Schmutz J."/>
            <person name="Willis J.H."/>
            <person name="Rokhsar D.S."/>
        </authorList>
    </citation>
    <scope>NUCLEOTIDE SEQUENCE [LARGE SCALE GENOMIC DNA]</scope>
    <source>
        <strain evidence="7">cv. DUN x IM62</strain>
    </source>
</reference>
<feature type="compositionally biased region" description="Basic and acidic residues" evidence="5">
    <location>
        <begin position="1"/>
        <end position="11"/>
    </location>
</feature>
<dbReference type="Pfam" id="PF10248">
    <property type="entry name" value="Mlf1IP"/>
    <property type="match status" value="1"/>
</dbReference>
<name>A0A022QVU4_ERYGU</name>
<evidence type="ECO:0000256" key="2">
    <source>
        <dbReference type="ARBA" id="ARBA00008332"/>
    </source>
</evidence>
<dbReference type="eggNOG" id="ENOG502QR8H">
    <property type="taxonomic scope" value="Eukaryota"/>
</dbReference>
<keyword evidence="3" id="KW-0963">Cytoplasm</keyword>
<accession>A0A022QVU4</accession>
<comment type="similarity">
    <text evidence="2">Belongs to the MLF family.</text>
</comment>
<feature type="compositionally biased region" description="Acidic residues" evidence="5">
    <location>
        <begin position="74"/>
        <end position="86"/>
    </location>
</feature>
<keyword evidence="4" id="KW-0597">Phosphoprotein</keyword>
<dbReference type="Proteomes" id="UP000030748">
    <property type="component" value="Unassembled WGS sequence"/>
</dbReference>
<evidence type="ECO:0000256" key="1">
    <source>
        <dbReference type="ARBA" id="ARBA00004496"/>
    </source>
</evidence>
<dbReference type="KEGG" id="egt:105964022"/>
<protein>
    <recommendedName>
        <fullName evidence="8">Myeloid leukemia factor</fullName>
    </recommendedName>
</protein>
<sequence length="272" mass="30378">MQGDRKVRDNSDTSNTPFDNFGFRGSVFDGRDPFDDPFFTRPQSSLFASNIFSSISPGDINHTNKSKGPVIEELDSDADEEPEEKTEDAAFGNRNPLVEHPDELQSNECEKSISNGRDVSYSNDRKKVEVMQPQTKSVSFQRVTYGGINGAYYTASTSRRIGSDGVTLEEIKQADKTTGEATHKISRGIHDKGHSVMRKLDSDGKVDTMQSLHNLEQDELEGFEQAWRGNADRQHLHGWNNTFDFPGGNFGNLQAQQNSGGRLKKVVRINIE</sequence>
<dbReference type="EMBL" id="KI630880">
    <property type="protein sequence ID" value="EYU31986.1"/>
    <property type="molecule type" value="Genomic_DNA"/>
</dbReference>
<organism evidence="6 7">
    <name type="scientific">Erythranthe guttata</name>
    <name type="common">Yellow monkey flower</name>
    <name type="synonym">Mimulus guttatus</name>
    <dbReference type="NCBI Taxonomy" id="4155"/>
    <lineage>
        <taxon>Eukaryota</taxon>
        <taxon>Viridiplantae</taxon>
        <taxon>Streptophyta</taxon>
        <taxon>Embryophyta</taxon>
        <taxon>Tracheophyta</taxon>
        <taxon>Spermatophyta</taxon>
        <taxon>Magnoliopsida</taxon>
        <taxon>eudicotyledons</taxon>
        <taxon>Gunneridae</taxon>
        <taxon>Pentapetalae</taxon>
        <taxon>asterids</taxon>
        <taxon>lamiids</taxon>
        <taxon>Lamiales</taxon>
        <taxon>Phrymaceae</taxon>
        <taxon>Erythranthe</taxon>
    </lineage>
</organism>
<dbReference type="AlphaFoldDB" id="A0A022QVU4"/>
<dbReference type="GO" id="GO:0005737">
    <property type="term" value="C:cytoplasm"/>
    <property type="evidence" value="ECO:0007669"/>
    <property type="project" value="UniProtKB-SubCell"/>
</dbReference>
<keyword evidence="7" id="KW-1185">Reference proteome</keyword>
<evidence type="ECO:0000313" key="7">
    <source>
        <dbReference type="Proteomes" id="UP000030748"/>
    </source>
</evidence>
<evidence type="ECO:0008006" key="8">
    <source>
        <dbReference type="Google" id="ProtNLM"/>
    </source>
</evidence>
<dbReference type="PhylomeDB" id="A0A022QVU4"/>
<dbReference type="OrthoDB" id="8707547at2759"/>
<dbReference type="InterPro" id="IPR019376">
    <property type="entry name" value="Myeloid_leukemia_factor"/>
</dbReference>
<evidence type="ECO:0000313" key="6">
    <source>
        <dbReference type="EMBL" id="EYU31986.1"/>
    </source>
</evidence>
<evidence type="ECO:0000256" key="3">
    <source>
        <dbReference type="ARBA" id="ARBA00022490"/>
    </source>
</evidence>
<proteinExistence type="inferred from homology"/>
<gene>
    <name evidence="6" type="ORF">MIMGU_mgv1a011742mg</name>
</gene>
<evidence type="ECO:0000256" key="5">
    <source>
        <dbReference type="SAM" id="MobiDB-lite"/>
    </source>
</evidence>
<feature type="region of interest" description="Disordered" evidence="5">
    <location>
        <begin position="1"/>
        <end position="26"/>
    </location>
</feature>
<dbReference type="PANTHER" id="PTHR13105">
    <property type="entry name" value="MYELOID LEUKEMIA FACTOR"/>
    <property type="match status" value="1"/>
</dbReference>
<feature type="region of interest" description="Disordered" evidence="5">
    <location>
        <begin position="74"/>
        <end position="100"/>
    </location>
</feature>